<dbReference type="PIRSF" id="PIRSF003073">
    <property type="entry name" value="DNAC_TnpB_IstB"/>
    <property type="match status" value="1"/>
</dbReference>
<feature type="domain" description="IstB-like ATP-binding" evidence="3">
    <location>
        <begin position="10"/>
        <end position="236"/>
    </location>
</feature>
<name>A0A173XYB8_9FIRM</name>
<protein>
    <submittedName>
        <fullName evidence="4">Transposase/IS protein</fullName>
    </submittedName>
</protein>
<evidence type="ECO:0000256" key="2">
    <source>
        <dbReference type="ARBA" id="ARBA00022840"/>
    </source>
</evidence>
<dbReference type="CDD" id="cd00009">
    <property type="entry name" value="AAA"/>
    <property type="match status" value="1"/>
</dbReference>
<dbReference type="InterPro" id="IPR002611">
    <property type="entry name" value="IstB_ATP-bd"/>
</dbReference>
<dbReference type="GO" id="GO:0006260">
    <property type="term" value="P:DNA replication"/>
    <property type="evidence" value="ECO:0007669"/>
    <property type="project" value="TreeGrafter"/>
</dbReference>
<dbReference type="InterPro" id="IPR028350">
    <property type="entry name" value="DNAC/IstB-like"/>
</dbReference>
<dbReference type="InterPro" id="IPR047661">
    <property type="entry name" value="IstB"/>
</dbReference>
<dbReference type="AlphaFoldDB" id="A0A173XYB8"/>
<evidence type="ECO:0000313" key="5">
    <source>
        <dbReference type="Proteomes" id="UP000095395"/>
    </source>
</evidence>
<dbReference type="SUPFAM" id="SSF52540">
    <property type="entry name" value="P-loop containing nucleoside triphosphate hydrolases"/>
    <property type="match status" value="1"/>
</dbReference>
<evidence type="ECO:0000259" key="3">
    <source>
        <dbReference type="Pfam" id="PF01695"/>
    </source>
</evidence>
<sequence length="276" mass="31911">MTNQSTIDKLIEMRLTAMADAFHIQMDDPTMKEVPFEDRFGMLVDVEYSNRKNNRLKRLIRQAEFEQPDASIAAIDYQSGWKLNKALISRLATCKYITEYRNIFITGATGSGKTYMACAFGMEACKHYYTVRYVRLPDLLLDLQAARDSGTFSTVLKKYTKPILLIIDEWLLLKLTEAEARNLFELIHKRRKKSSTIFCSQFRESEWYQQICGGESTLADAIMDRISYDSYKIDIESIDPSKDLSMREVYGLDPAMAKLVLCQDLVQVKMRNFSPF</sequence>
<dbReference type="RefSeq" id="WP_055301472.1">
    <property type="nucleotide sequence ID" value="NZ_CYYR01000003.1"/>
</dbReference>
<keyword evidence="2" id="KW-0067">ATP-binding</keyword>
<proteinExistence type="predicted"/>
<evidence type="ECO:0000313" key="4">
    <source>
        <dbReference type="EMBL" id="CUN55827.1"/>
    </source>
</evidence>
<dbReference type="Gene3D" id="3.40.50.300">
    <property type="entry name" value="P-loop containing nucleotide triphosphate hydrolases"/>
    <property type="match status" value="1"/>
</dbReference>
<dbReference type="GO" id="GO:0005524">
    <property type="term" value="F:ATP binding"/>
    <property type="evidence" value="ECO:0007669"/>
    <property type="project" value="UniProtKB-KW"/>
</dbReference>
<organism evidence="4 5">
    <name type="scientific">Roseburia inulinivorans</name>
    <dbReference type="NCBI Taxonomy" id="360807"/>
    <lineage>
        <taxon>Bacteria</taxon>
        <taxon>Bacillati</taxon>
        <taxon>Bacillota</taxon>
        <taxon>Clostridia</taxon>
        <taxon>Lachnospirales</taxon>
        <taxon>Lachnospiraceae</taxon>
        <taxon>Roseburia</taxon>
    </lineage>
</organism>
<accession>A0A173XYB8</accession>
<dbReference type="NCBIfam" id="NF038214">
    <property type="entry name" value="IS21_help_AAA"/>
    <property type="match status" value="1"/>
</dbReference>
<reference evidence="4 5" key="1">
    <citation type="submission" date="2015-09" db="EMBL/GenBank/DDBJ databases">
        <authorList>
            <consortium name="Pathogen Informatics"/>
        </authorList>
    </citation>
    <scope>NUCLEOTIDE SEQUENCE [LARGE SCALE GENOMIC DNA]</scope>
    <source>
        <strain evidence="4 5">2789STDY5608835</strain>
    </source>
</reference>
<gene>
    <name evidence="4" type="ORF">ERS852392_00748</name>
</gene>
<dbReference type="PANTHER" id="PTHR30050:SF4">
    <property type="entry name" value="ATP-BINDING PROTEIN RV3427C IN INSERTION SEQUENCE-RELATED"/>
    <property type="match status" value="1"/>
</dbReference>
<dbReference type="EMBL" id="CYYR01000003">
    <property type="protein sequence ID" value="CUN55827.1"/>
    <property type="molecule type" value="Genomic_DNA"/>
</dbReference>
<keyword evidence="1" id="KW-0547">Nucleotide-binding</keyword>
<evidence type="ECO:0000256" key="1">
    <source>
        <dbReference type="ARBA" id="ARBA00022741"/>
    </source>
</evidence>
<dbReference type="InterPro" id="IPR027417">
    <property type="entry name" value="P-loop_NTPase"/>
</dbReference>
<dbReference type="Proteomes" id="UP000095395">
    <property type="component" value="Unassembled WGS sequence"/>
</dbReference>
<dbReference type="Pfam" id="PF01695">
    <property type="entry name" value="IstB_IS21"/>
    <property type="match status" value="1"/>
</dbReference>
<dbReference type="PANTHER" id="PTHR30050">
    <property type="entry name" value="CHROMOSOMAL REPLICATION INITIATOR PROTEIN DNAA"/>
    <property type="match status" value="1"/>
</dbReference>